<evidence type="ECO:0000313" key="6">
    <source>
        <dbReference type="Proteomes" id="UP001141327"/>
    </source>
</evidence>
<dbReference type="InterPro" id="IPR043160">
    <property type="entry name" value="Dynein_C_barrel"/>
</dbReference>
<dbReference type="Pfam" id="PF18199">
    <property type="entry name" value="Dynein_C"/>
    <property type="match status" value="1"/>
</dbReference>
<dbReference type="InterPro" id="IPR026983">
    <property type="entry name" value="DHC"/>
</dbReference>
<feature type="compositionally biased region" description="Low complexity" evidence="1">
    <location>
        <begin position="118"/>
        <end position="135"/>
    </location>
</feature>
<keyword evidence="6" id="KW-1185">Reference proteome</keyword>
<feature type="region of interest" description="Disordered" evidence="1">
    <location>
        <begin position="85"/>
        <end position="156"/>
    </location>
</feature>
<feature type="compositionally biased region" description="Low complexity" evidence="1">
    <location>
        <begin position="92"/>
        <end position="111"/>
    </location>
</feature>
<comment type="caution">
    <text evidence="5">The sequence shown here is derived from an EMBL/GenBank/DDBJ whole genome shotgun (WGS) entry which is preliminary data.</text>
</comment>
<dbReference type="Gene3D" id="3.10.490.20">
    <property type="match status" value="1"/>
</dbReference>
<evidence type="ECO:0000256" key="2">
    <source>
        <dbReference type="SAM" id="SignalP"/>
    </source>
</evidence>
<dbReference type="Pfam" id="PF18198">
    <property type="entry name" value="AAA_lid_11"/>
    <property type="match status" value="1"/>
</dbReference>
<dbReference type="Proteomes" id="UP001141327">
    <property type="component" value="Unassembled WGS sequence"/>
</dbReference>
<protein>
    <submittedName>
        <fullName evidence="5">Dynein heavy chain 1</fullName>
    </submittedName>
</protein>
<name>A0ABQ8U8M3_9EUKA</name>
<evidence type="ECO:0000313" key="5">
    <source>
        <dbReference type="EMBL" id="KAJ4455653.1"/>
    </source>
</evidence>
<dbReference type="Gene3D" id="1.10.8.720">
    <property type="entry name" value="Region D6 of dynein motor"/>
    <property type="match status" value="1"/>
</dbReference>
<evidence type="ECO:0000259" key="3">
    <source>
        <dbReference type="Pfam" id="PF18198"/>
    </source>
</evidence>
<dbReference type="PANTHER" id="PTHR45703">
    <property type="entry name" value="DYNEIN HEAVY CHAIN"/>
    <property type="match status" value="1"/>
</dbReference>
<feature type="region of interest" description="Disordered" evidence="1">
    <location>
        <begin position="442"/>
        <end position="471"/>
    </location>
</feature>
<dbReference type="InterPro" id="IPR041658">
    <property type="entry name" value="AAA_lid_11"/>
</dbReference>
<evidence type="ECO:0000256" key="1">
    <source>
        <dbReference type="SAM" id="MobiDB-lite"/>
    </source>
</evidence>
<proteinExistence type="predicted"/>
<feature type="chain" id="PRO_5047009576" evidence="2">
    <location>
        <begin position="24"/>
        <end position="726"/>
    </location>
</feature>
<dbReference type="InterPro" id="IPR042219">
    <property type="entry name" value="AAA_lid_11_sf"/>
</dbReference>
<feature type="compositionally biased region" description="Polar residues" evidence="1">
    <location>
        <begin position="713"/>
        <end position="726"/>
    </location>
</feature>
<sequence length="726" mass="77611">MCVLMADSLPLALMFICFRPACLDVHMCVLMTNSSLFVFDFRPACLDVHMCVLMTNSSLFVFDFRPACLDVHISVPLPEAHRGLRLATPSGQPQLQTPTTRTPLSRPVSRTEIPPSPASTSVAAPSARSSATTSGRGRGPEEDQQLESRPGPAGVPWKVPRSPSMILGVISLLLLLRSMILGAIFSDVFLRSLRFFHSSALRWPCGGPAVHDVGALRSMMWECLYGSRLFEEQDRVLLASLMDTMLCDAALQPQGFALSEDGIYRVPVEMDPEPLLVHAAQFLGTLPASDPPVAFGLHKNVELSLLHGEATTLLASLASVQPRGTGLRSSWVPSAIPLPPGSHTFLAAGALSAAAAIIPPPPSGTPVPTHTPRLAGTAAIFRSAASLAIPRVPSTIPVLMPTPGQSMATRGSSRNLLLMSSAGVSGSNLLAQHLFKGLAGTTAGGGGGAEEIPSAEEAVEEPAEDGRTVEKEQEAETRLVAVVEGLATLSQPLAGLLDSIQRLATPPAWLSYAYPSSLHALGPWLADLSDRVAFFRRWIDSGPPAAFLLRAFINPRRFLSALQDDFAQRHLVPPEQVQLKTEVLRQTLDTLKKGPPEGEGCYIHGLFLQGARWDEDRRALDEARPGELFGEMPVWDFPVGEGFITNVTLPCGSRPAAHWIRRGVALVSGKPLLHVRDSIWKAQLRVLELTAPPRPDGPGAAFAGPGGPPTPCSDWSSSRTRGAGQS</sequence>
<feature type="domain" description="Dynein heavy chain AAA lid" evidence="3">
    <location>
        <begin position="214"/>
        <end position="300"/>
    </location>
</feature>
<gene>
    <name evidence="5" type="ORF">PAPYR_9356</name>
</gene>
<dbReference type="Gene3D" id="1.20.1270.280">
    <property type="match status" value="1"/>
</dbReference>
<keyword evidence="2" id="KW-0732">Signal</keyword>
<dbReference type="PANTHER" id="PTHR45703:SF36">
    <property type="entry name" value="DYNEIN HEAVY CHAIN, CYTOPLASMIC"/>
    <property type="match status" value="1"/>
</dbReference>
<reference evidence="5" key="1">
    <citation type="journal article" date="2022" name="bioRxiv">
        <title>Genomics of Preaxostyla Flagellates Illuminates Evolutionary Transitions and the Path Towards Mitochondrial Loss.</title>
        <authorList>
            <person name="Novak L.V.F."/>
            <person name="Treitli S.C."/>
            <person name="Pyrih J."/>
            <person name="Halakuc P."/>
            <person name="Pipaliya S.V."/>
            <person name="Vacek V."/>
            <person name="Brzon O."/>
            <person name="Soukal P."/>
            <person name="Eme L."/>
            <person name="Dacks J.B."/>
            <person name="Karnkowska A."/>
            <person name="Elias M."/>
            <person name="Hampl V."/>
        </authorList>
    </citation>
    <scope>NUCLEOTIDE SEQUENCE</scope>
    <source>
        <strain evidence="5">RCP-MX</strain>
    </source>
</reference>
<feature type="signal peptide" evidence="2">
    <location>
        <begin position="1"/>
        <end position="23"/>
    </location>
</feature>
<accession>A0ABQ8U8M3</accession>
<dbReference type="EMBL" id="JAPMOS010000098">
    <property type="protein sequence ID" value="KAJ4455653.1"/>
    <property type="molecule type" value="Genomic_DNA"/>
</dbReference>
<evidence type="ECO:0000259" key="4">
    <source>
        <dbReference type="Pfam" id="PF18199"/>
    </source>
</evidence>
<dbReference type="InterPro" id="IPR041228">
    <property type="entry name" value="Dynein_C"/>
</dbReference>
<feature type="region of interest" description="Disordered" evidence="1">
    <location>
        <begin position="691"/>
        <end position="726"/>
    </location>
</feature>
<organism evidence="5 6">
    <name type="scientific">Paratrimastix pyriformis</name>
    <dbReference type="NCBI Taxonomy" id="342808"/>
    <lineage>
        <taxon>Eukaryota</taxon>
        <taxon>Metamonada</taxon>
        <taxon>Preaxostyla</taxon>
        <taxon>Paratrimastigidae</taxon>
        <taxon>Paratrimastix</taxon>
    </lineage>
</organism>
<feature type="compositionally biased region" description="Acidic residues" evidence="1">
    <location>
        <begin position="453"/>
        <end position="463"/>
    </location>
</feature>
<feature type="domain" description="Dynein heavy chain C-terminal" evidence="4">
    <location>
        <begin position="478"/>
        <end position="636"/>
    </location>
</feature>